<gene>
    <name evidence="1" type="ORF">NAEGRDRAFT_59504</name>
</gene>
<protein>
    <submittedName>
        <fullName evidence="1">Predicted protein</fullName>
    </submittedName>
</protein>
<reference evidence="1 2" key="1">
    <citation type="journal article" date="2010" name="Cell">
        <title>The genome of Naegleria gruberi illuminates early eukaryotic versatility.</title>
        <authorList>
            <person name="Fritz-Laylin L.K."/>
            <person name="Prochnik S.E."/>
            <person name="Ginger M.L."/>
            <person name="Dacks J.B."/>
            <person name="Carpenter M.L."/>
            <person name="Field M.C."/>
            <person name="Kuo A."/>
            <person name="Paredez A."/>
            <person name="Chapman J."/>
            <person name="Pham J."/>
            <person name="Shu S."/>
            <person name="Neupane R."/>
            <person name="Cipriano M."/>
            <person name="Mancuso J."/>
            <person name="Tu H."/>
            <person name="Salamov A."/>
            <person name="Lindquist E."/>
            <person name="Shapiro H."/>
            <person name="Lucas S."/>
            <person name="Grigoriev I.V."/>
            <person name="Cande W.Z."/>
            <person name="Fulton C."/>
            <person name="Rokhsar D.S."/>
            <person name="Dawson S.C."/>
        </authorList>
    </citation>
    <scope>NUCLEOTIDE SEQUENCE [LARGE SCALE GENOMIC DNA]</scope>
    <source>
        <strain evidence="1 2">NEG-M</strain>
    </source>
</reference>
<dbReference type="VEuPathDB" id="AmoebaDB:NAEGRDRAFT_59504"/>
<evidence type="ECO:0000313" key="2">
    <source>
        <dbReference type="Proteomes" id="UP000006671"/>
    </source>
</evidence>
<dbReference type="RefSeq" id="XP_002671185.1">
    <property type="nucleotide sequence ID" value="XM_002671139.1"/>
</dbReference>
<dbReference type="KEGG" id="ngr:NAEGRDRAFT_59504"/>
<dbReference type="AlphaFoldDB" id="D2VXH5"/>
<dbReference type="eggNOG" id="ENOG502SS0K">
    <property type="taxonomic scope" value="Eukaryota"/>
</dbReference>
<dbReference type="GeneID" id="8858353"/>
<dbReference type="OrthoDB" id="2096480at2759"/>
<keyword evidence="2" id="KW-1185">Reference proteome</keyword>
<dbReference type="InterPro" id="IPR036188">
    <property type="entry name" value="FAD/NAD-bd_sf"/>
</dbReference>
<dbReference type="EMBL" id="GG738907">
    <property type="protein sequence ID" value="EFC38441.1"/>
    <property type="molecule type" value="Genomic_DNA"/>
</dbReference>
<dbReference type="SUPFAM" id="SSF51905">
    <property type="entry name" value="FAD/NAD(P)-binding domain"/>
    <property type="match status" value="1"/>
</dbReference>
<dbReference type="OMA" id="TEETHAR"/>
<name>D2VXH5_NAEGR</name>
<dbReference type="Proteomes" id="UP000006671">
    <property type="component" value="Unassembled WGS sequence"/>
</dbReference>
<sequence>MIANQPTTTTSSSLEDTNSTIDIVVVGAGPVGLWTSCQIKLLNPKLNIRILEKHEEYKRSHVVVLHHKSLEGHVAHPTLNNFRKEVTENTKIRTNRIEQTLSNLCKELNIEIFKNFNVNDMKSIESMFPNARFIIGADGSHSTVRGAVCGGELEYTKHFHTLVEVKYEAIGQTKSLNTVMFGYPTMKLIGFIVFELIGKVNKEGNTPVTLQFFVDEELGNQIKNATFKNPLMFDKNRHELPDEVRNAVETWIAIRKKACDENAEMSSIKITTTKLAAYASNTFVKCSKSGGPTYCLVGDAAFGMPFFRSLNNGMLCGTELAQAISLDFAGMKKKESIFKSLGTKISGVVSQQIGGRTSPSEGPVSDTMVEYANYVRMLEQKEYNLAKIKSSGLVAFRMFTRVSSKVPWQTNKFSQEEIDEINKCKNSYSDDNRVSSLMDSL</sequence>
<organism evidence="2">
    <name type="scientific">Naegleria gruberi</name>
    <name type="common">Amoeba</name>
    <dbReference type="NCBI Taxonomy" id="5762"/>
    <lineage>
        <taxon>Eukaryota</taxon>
        <taxon>Discoba</taxon>
        <taxon>Heterolobosea</taxon>
        <taxon>Tetramitia</taxon>
        <taxon>Eutetramitia</taxon>
        <taxon>Vahlkampfiidae</taxon>
        <taxon>Naegleria</taxon>
    </lineage>
</organism>
<proteinExistence type="predicted"/>
<accession>D2VXH5</accession>
<dbReference type="Gene3D" id="3.50.50.60">
    <property type="entry name" value="FAD/NAD(P)-binding domain"/>
    <property type="match status" value="2"/>
</dbReference>
<dbReference type="InParanoid" id="D2VXH5"/>
<evidence type="ECO:0000313" key="1">
    <source>
        <dbReference type="EMBL" id="EFC38441.1"/>
    </source>
</evidence>